<protein>
    <submittedName>
        <fullName evidence="1">Uncharacterized protein</fullName>
    </submittedName>
</protein>
<dbReference type="AlphaFoldDB" id="A0A9P6ACI6"/>
<dbReference type="Proteomes" id="UP000886523">
    <property type="component" value="Unassembled WGS sequence"/>
</dbReference>
<evidence type="ECO:0000313" key="1">
    <source>
        <dbReference type="EMBL" id="KAF9503254.1"/>
    </source>
</evidence>
<evidence type="ECO:0000313" key="2">
    <source>
        <dbReference type="Proteomes" id="UP000886523"/>
    </source>
</evidence>
<keyword evidence="2" id="KW-1185">Reference proteome</keyword>
<gene>
    <name evidence="1" type="ORF">BS47DRAFT_844255</name>
</gene>
<accession>A0A9P6ACI6</accession>
<proteinExistence type="predicted"/>
<name>A0A9P6ACI6_9AGAM</name>
<dbReference type="EMBL" id="MU129401">
    <property type="protein sequence ID" value="KAF9503254.1"/>
    <property type="molecule type" value="Genomic_DNA"/>
</dbReference>
<sequence length="222" mass="24692">MQNDVHSGKPEWWVRGEVPCAAIWKTSSSCRGITISRFSERCEIAYVAARYSAKVIQLAPVWTLASAGSTESHSARSGATDTYVTIVLLTAPVTDVRMELIKAKPEFESDPRNHKRIHPARPAKQSIVFSTMPNVSTGFKLQHNLLANDDVLSTISWMTAGGPKLVELRLSSSALEFSAHGRRRSDVVHGTTPESMLRLWHYDRVEISENVGVWITYSSSCY</sequence>
<comment type="caution">
    <text evidence="1">The sequence shown here is derived from an EMBL/GenBank/DDBJ whole genome shotgun (WGS) entry which is preliminary data.</text>
</comment>
<reference evidence="1" key="1">
    <citation type="journal article" date="2020" name="Nat. Commun.">
        <title>Large-scale genome sequencing of mycorrhizal fungi provides insights into the early evolution of symbiotic traits.</title>
        <authorList>
            <person name="Miyauchi S."/>
            <person name="Kiss E."/>
            <person name="Kuo A."/>
            <person name="Drula E."/>
            <person name="Kohler A."/>
            <person name="Sanchez-Garcia M."/>
            <person name="Morin E."/>
            <person name="Andreopoulos B."/>
            <person name="Barry K.W."/>
            <person name="Bonito G."/>
            <person name="Buee M."/>
            <person name="Carver A."/>
            <person name="Chen C."/>
            <person name="Cichocki N."/>
            <person name="Clum A."/>
            <person name="Culley D."/>
            <person name="Crous P.W."/>
            <person name="Fauchery L."/>
            <person name="Girlanda M."/>
            <person name="Hayes R.D."/>
            <person name="Keri Z."/>
            <person name="LaButti K."/>
            <person name="Lipzen A."/>
            <person name="Lombard V."/>
            <person name="Magnuson J."/>
            <person name="Maillard F."/>
            <person name="Murat C."/>
            <person name="Nolan M."/>
            <person name="Ohm R.A."/>
            <person name="Pangilinan J."/>
            <person name="Pereira M.F."/>
            <person name="Perotto S."/>
            <person name="Peter M."/>
            <person name="Pfister S."/>
            <person name="Riley R."/>
            <person name="Sitrit Y."/>
            <person name="Stielow J.B."/>
            <person name="Szollosi G."/>
            <person name="Zifcakova L."/>
            <person name="Stursova M."/>
            <person name="Spatafora J.W."/>
            <person name="Tedersoo L."/>
            <person name="Vaario L.M."/>
            <person name="Yamada A."/>
            <person name="Yan M."/>
            <person name="Wang P."/>
            <person name="Xu J."/>
            <person name="Bruns T."/>
            <person name="Baldrian P."/>
            <person name="Vilgalys R."/>
            <person name="Dunand C."/>
            <person name="Henrissat B."/>
            <person name="Grigoriev I.V."/>
            <person name="Hibbett D."/>
            <person name="Nagy L.G."/>
            <person name="Martin F.M."/>
        </authorList>
    </citation>
    <scope>NUCLEOTIDE SEQUENCE</scope>
    <source>
        <strain evidence="1">UP504</strain>
    </source>
</reference>
<organism evidence="1 2">
    <name type="scientific">Hydnum rufescens UP504</name>
    <dbReference type="NCBI Taxonomy" id="1448309"/>
    <lineage>
        <taxon>Eukaryota</taxon>
        <taxon>Fungi</taxon>
        <taxon>Dikarya</taxon>
        <taxon>Basidiomycota</taxon>
        <taxon>Agaricomycotina</taxon>
        <taxon>Agaricomycetes</taxon>
        <taxon>Cantharellales</taxon>
        <taxon>Hydnaceae</taxon>
        <taxon>Hydnum</taxon>
    </lineage>
</organism>